<name>A0A1R3WK50_9RHOB</name>
<sequence length="543" mass="59274">MQKGQAMLPAGGGAGSNPAGTTPAGPADLLVIGGGANGCGIARDAAGRGMSVTLAEMGDLASATSSASTKLFHGGLRYLEYLDLPLVREALAERDILLRSMPHVSWPLRFVMPLGADMRFAAESPVSRILGRVMPWTRGRRPEWLIRSGLWLYDHLGGRRPVLPRTRALDLKHEAAGIPLRDGITRGFEYSDCWVDDSRMVALCARDAAMRGARILTRTKVTGARREGGLWQVELTDIATGQVSRHAARALVNAAGPWVEQVLRRVTATPGPEGVRLVRGSHIVTRRLFDHDRCYILQGSDGRIVFAIPYEQDFTLIGTTDEDHPSPDIAPECTRTESDYLRSAVNAWFRSPVAHEDVVWSFSGLRPLHDDHAASATAVTRDYALVLDAPAGLAPLLSVFGGKITTHRHLAEEALHRLAPLIGNSAPDWTRRAHLPGGNFPLDGFADLDAALRARHPFLDDPWRRRLLRAYGTDAEKMLAGAESAEDLGEHFGATLTAREVDWMTRHEFARTADDVLWRRSKLGLRLSGDQVARLAAHMGGRG</sequence>
<dbReference type="Pfam" id="PF01266">
    <property type="entry name" value="DAO"/>
    <property type="match status" value="1"/>
</dbReference>
<dbReference type="NCBIfam" id="NF008899">
    <property type="entry name" value="PRK12266.1"/>
    <property type="match status" value="1"/>
</dbReference>
<proteinExistence type="inferred from homology"/>
<dbReference type="SUPFAM" id="SSF51905">
    <property type="entry name" value="FAD/NAD(P)-binding domain"/>
    <property type="match status" value="1"/>
</dbReference>
<dbReference type="InterPro" id="IPR006076">
    <property type="entry name" value="FAD-dep_OxRdtase"/>
</dbReference>
<dbReference type="Gene3D" id="1.10.8.870">
    <property type="entry name" value="Alpha-glycerophosphate oxidase, cap domain"/>
    <property type="match status" value="1"/>
</dbReference>
<dbReference type="Proteomes" id="UP000192455">
    <property type="component" value="Unassembled WGS sequence"/>
</dbReference>
<dbReference type="GO" id="GO:0046168">
    <property type="term" value="P:glycerol-3-phosphate catabolic process"/>
    <property type="evidence" value="ECO:0007669"/>
    <property type="project" value="TreeGrafter"/>
</dbReference>
<evidence type="ECO:0000256" key="2">
    <source>
        <dbReference type="ARBA" id="ARBA00007330"/>
    </source>
</evidence>
<evidence type="ECO:0000313" key="10">
    <source>
        <dbReference type="EMBL" id="SIT77664.1"/>
    </source>
</evidence>
<dbReference type="GO" id="GO:0009331">
    <property type="term" value="C:glycerol-3-phosphate dehydrogenase (FAD) complex"/>
    <property type="evidence" value="ECO:0007669"/>
    <property type="project" value="UniProtKB-UniRule"/>
</dbReference>
<dbReference type="EMBL" id="FTPS01000001">
    <property type="protein sequence ID" value="SIT77664.1"/>
    <property type="molecule type" value="Genomic_DNA"/>
</dbReference>
<dbReference type="InterPro" id="IPR000447">
    <property type="entry name" value="G3P_DH_FAD-dep"/>
</dbReference>
<evidence type="ECO:0000256" key="4">
    <source>
        <dbReference type="ARBA" id="ARBA00022827"/>
    </source>
</evidence>
<dbReference type="InterPro" id="IPR031656">
    <property type="entry name" value="DAO_C"/>
</dbReference>
<protein>
    <recommendedName>
        <fullName evidence="6">Glycerol-3-phosphate dehydrogenase</fullName>
        <ecNumber evidence="6">1.1.5.3</ecNumber>
    </recommendedName>
</protein>
<dbReference type="GO" id="GO:0004368">
    <property type="term" value="F:glycerol-3-phosphate dehydrogenase (quinone) activity"/>
    <property type="evidence" value="ECO:0007669"/>
    <property type="project" value="UniProtKB-EC"/>
</dbReference>
<dbReference type="Gene3D" id="3.50.50.60">
    <property type="entry name" value="FAD/NAD(P)-binding domain"/>
    <property type="match status" value="1"/>
</dbReference>
<evidence type="ECO:0000256" key="1">
    <source>
        <dbReference type="ARBA" id="ARBA00001974"/>
    </source>
</evidence>
<feature type="region of interest" description="Disordered" evidence="7">
    <location>
        <begin position="1"/>
        <end position="20"/>
    </location>
</feature>
<evidence type="ECO:0000259" key="9">
    <source>
        <dbReference type="Pfam" id="PF16901"/>
    </source>
</evidence>
<dbReference type="PANTHER" id="PTHR11985">
    <property type="entry name" value="GLYCEROL-3-PHOSPHATE DEHYDROGENASE"/>
    <property type="match status" value="1"/>
</dbReference>
<dbReference type="InterPro" id="IPR038299">
    <property type="entry name" value="DAO_C_sf"/>
</dbReference>
<evidence type="ECO:0000256" key="6">
    <source>
        <dbReference type="RuleBase" id="RU361217"/>
    </source>
</evidence>
<comment type="catalytic activity">
    <reaction evidence="6">
        <text>a quinone + sn-glycerol 3-phosphate = dihydroxyacetone phosphate + a quinol</text>
        <dbReference type="Rhea" id="RHEA:18977"/>
        <dbReference type="ChEBI" id="CHEBI:24646"/>
        <dbReference type="ChEBI" id="CHEBI:57597"/>
        <dbReference type="ChEBI" id="CHEBI:57642"/>
        <dbReference type="ChEBI" id="CHEBI:132124"/>
        <dbReference type="EC" id="1.1.5.3"/>
    </reaction>
</comment>
<evidence type="ECO:0000256" key="3">
    <source>
        <dbReference type="ARBA" id="ARBA00022630"/>
    </source>
</evidence>
<evidence type="ECO:0000259" key="8">
    <source>
        <dbReference type="Pfam" id="PF01266"/>
    </source>
</evidence>
<keyword evidence="5 6" id="KW-0560">Oxidoreductase</keyword>
<dbReference type="AlphaFoldDB" id="A0A1R3WK50"/>
<comment type="cofactor">
    <cofactor evidence="1 6">
        <name>FAD</name>
        <dbReference type="ChEBI" id="CHEBI:57692"/>
    </cofactor>
</comment>
<dbReference type="PROSITE" id="PS00977">
    <property type="entry name" value="FAD_G3PDH_1"/>
    <property type="match status" value="1"/>
</dbReference>
<dbReference type="PRINTS" id="PR01001">
    <property type="entry name" value="FADG3PDH"/>
</dbReference>
<gene>
    <name evidence="10" type="ORF">SAMN05421849_0790</name>
</gene>
<reference evidence="10 11" key="1">
    <citation type="submission" date="2017-01" db="EMBL/GenBank/DDBJ databases">
        <authorList>
            <person name="Mah S.A."/>
            <person name="Swanson W.J."/>
            <person name="Moy G.W."/>
            <person name="Vacquier V.D."/>
        </authorList>
    </citation>
    <scope>NUCLEOTIDE SEQUENCE [LARGE SCALE GENOMIC DNA]</scope>
    <source>
        <strain evidence="10 11">DSM 21219</strain>
    </source>
</reference>
<dbReference type="NCBIfam" id="NF009906">
    <property type="entry name" value="PRK13369.1"/>
    <property type="match status" value="1"/>
</dbReference>
<dbReference type="InterPro" id="IPR036188">
    <property type="entry name" value="FAD/NAD-bd_sf"/>
</dbReference>
<dbReference type="STRING" id="515897.SAMN05421849_0790"/>
<dbReference type="PANTHER" id="PTHR11985:SF15">
    <property type="entry name" value="GLYCEROL-3-PHOSPHATE DEHYDROGENASE, MITOCHONDRIAL"/>
    <property type="match status" value="1"/>
</dbReference>
<keyword evidence="3 6" id="KW-0285">Flavoprotein</keyword>
<keyword evidence="11" id="KW-1185">Reference proteome</keyword>
<dbReference type="Pfam" id="PF16901">
    <property type="entry name" value="DAO_C"/>
    <property type="match status" value="1"/>
</dbReference>
<feature type="domain" description="Alpha-glycerophosphate oxidase C-terminal" evidence="9">
    <location>
        <begin position="430"/>
        <end position="525"/>
    </location>
</feature>
<organism evidence="10 11">
    <name type="scientific">Pontibaca methylaminivorans</name>
    <dbReference type="NCBI Taxonomy" id="515897"/>
    <lineage>
        <taxon>Bacteria</taxon>
        <taxon>Pseudomonadati</taxon>
        <taxon>Pseudomonadota</taxon>
        <taxon>Alphaproteobacteria</taxon>
        <taxon>Rhodobacterales</taxon>
        <taxon>Roseobacteraceae</taxon>
        <taxon>Pontibaca</taxon>
    </lineage>
</organism>
<dbReference type="Gene3D" id="3.30.9.10">
    <property type="entry name" value="D-Amino Acid Oxidase, subunit A, domain 2"/>
    <property type="match status" value="1"/>
</dbReference>
<evidence type="ECO:0000313" key="11">
    <source>
        <dbReference type="Proteomes" id="UP000192455"/>
    </source>
</evidence>
<dbReference type="EC" id="1.1.5.3" evidence="6"/>
<accession>A0A1R3WK50</accession>
<evidence type="ECO:0000256" key="7">
    <source>
        <dbReference type="SAM" id="MobiDB-lite"/>
    </source>
</evidence>
<comment type="similarity">
    <text evidence="2 6">Belongs to the FAD-dependent glycerol-3-phosphate dehydrogenase family.</text>
</comment>
<evidence type="ECO:0000256" key="5">
    <source>
        <dbReference type="ARBA" id="ARBA00023002"/>
    </source>
</evidence>
<dbReference type="Gene3D" id="6.10.250.1890">
    <property type="match status" value="1"/>
</dbReference>
<keyword evidence="4" id="KW-0274">FAD</keyword>
<feature type="domain" description="FAD dependent oxidoreductase" evidence="8">
    <location>
        <begin position="28"/>
        <end position="379"/>
    </location>
</feature>